<feature type="compositionally biased region" description="Acidic residues" evidence="5">
    <location>
        <begin position="42"/>
        <end position="63"/>
    </location>
</feature>
<evidence type="ECO:0000256" key="1">
    <source>
        <dbReference type="ARBA" id="ARBA00022723"/>
    </source>
</evidence>
<dbReference type="Gene3D" id="3.30.40.10">
    <property type="entry name" value="Zinc/RING finger domain, C3HC4 (zinc finger)"/>
    <property type="match status" value="2"/>
</dbReference>
<dbReference type="PANTHER" id="PTHR47177">
    <property type="entry name" value="F18C1.6 PROTEIN"/>
    <property type="match status" value="1"/>
</dbReference>
<dbReference type="InterPro" id="IPR019787">
    <property type="entry name" value="Znf_PHD-finger"/>
</dbReference>
<gene>
    <name evidence="8" type="primary">Phrf1_0</name>
    <name evidence="8" type="ORF">g.70341</name>
</gene>
<evidence type="ECO:0000256" key="2">
    <source>
        <dbReference type="ARBA" id="ARBA00022771"/>
    </source>
</evidence>
<protein>
    <submittedName>
        <fullName evidence="8">PHD and RING finger domain-containing protein 1</fullName>
    </submittedName>
</protein>
<feature type="non-terminal residue" evidence="8">
    <location>
        <position position="1"/>
    </location>
</feature>
<dbReference type="SUPFAM" id="SSF57850">
    <property type="entry name" value="RING/U-box"/>
    <property type="match status" value="1"/>
</dbReference>
<keyword evidence="1" id="KW-0479">Metal-binding</keyword>
<feature type="compositionally biased region" description="Basic residues" evidence="5">
    <location>
        <begin position="70"/>
        <end position="86"/>
    </location>
</feature>
<dbReference type="SMART" id="SM00184">
    <property type="entry name" value="RING"/>
    <property type="match status" value="1"/>
</dbReference>
<evidence type="ECO:0000259" key="7">
    <source>
        <dbReference type="PROSITE" id="PS50089"/>
    </source>
</evidence>
<feature type="compositionally biased region" description="Basic residues" evidence="5">
    <location>
        <begin position="223"/>
        <end position="245"/>
    </location>
</feature>
<sequence>ARRGSGSDDASDEEYVVGGDHGEEGESSYDSYSSDASREASLEAEDDGCSEEEESDEEEEYDKEMEAARGRRPRKVVAGWGRRRRTVPTARRNSLLPIVLEVGKGTETPRIRKPRSAPRRRPPIVAEEEEYDDADDEDFAPYEEEDDEEEEEELARAPARKTGGVKPGPLKRQRRRGRPRNPNATGKSKKAPVTTKKRRRTAPSSEDDDFVVKHRIPVEITNRKTKKKNNKRKSSISNGRKRRSWGSRSDPSESDSSDLDYTISVGGARGLRVERPLGHLVRRPPPAGAQVEKGKGKGKDVVDLGKQICGICLSEERKGVIRGLLDCCIHYFCFACIMEWSKVESRCPLCKRRFNTVTRSARSDAGLSLRTAVVRIPQRDQVYQPSEEEIRAYLDPYANVVCIECQQGGDDNLMLLCDVCDSPAHTYCVGLGRVVPEGNWYCDGCRVTDLGSTNSQIWESVAENGVRSDLFQDNFHGEIYSVNASLCMPHEPPRQSATMPHQPPEGIGQGASNRYPSYLGDLETESRVSGFAASTVSGRRTIHQRMRTILPNNSIRWTHEGVFRNNVMQPSSIENDVFSFEVERQRHGETFFQQESLTTEIDGRSGSSFLRSRINMSPCTHNEGSSCHIVEAAKEFSQW</sequence>
<dbReference type="SMART" id="SM00249">
    <property type="entry name" value="PHD"/>
    <property type="match status" value="1"/>
</dbReference>
<dbReference type="GO" id="GO:0008270">
    <property type="term" value="F:zinc ion binding"/>
    <property type="evidence" value="ECO:0007669"/>
    <property type="project" value="UniProtKB-KW"/>
</dbReference>
<reference evidence="8" key="1">
    <citation type="submission" date="2015-07" db="EMBL/GenBank/DDBJ databases">
        <title>Transcriptome Assembly of Anthurium amnicola.</title>
        <authorList>
            <person name="Suzuki J."/>
        </authorList>
    </citation>
    <scope>NUCLEOTIDE SEQUENCE</scope>
</reference>
<dbReference type="InterPro" id="IPR011011">
    <property type="entry name" value="Znf_FYVE_PHD"/>
</dbReference>
<feature type="domain" description="PHD-type" evidence="6">
    <location>
        <begin position="399"/>
        <end position="448"/>
    </location>
</feature>
<evidence type="ECO:0000256" key="5">
    <source>
        <dbReference type="SAM" id="MobiDB-lite"/>
    </source>
</evidence>
<organism evidence="8">
    <name type="scientific">Anthurium amnicola</name>
    <dbReference type="NCBI Taxonomy" id="1678845"/>
    <lineage>
        <taxon>Eukaryota</taxon>
        <taxon>Viridiplantae</taxon>
        <taxon>Streptophyta</taxon>
        <taxon>Embryophyta</taxon>
        <taxon>Tracheophyta</taxon>
        <taxon>Spermatophyta</taxon>
        <taxon>Magnoliopsida</taxon>
        <taxon>Liliopsida</taxon>
        <taxon>Araceae</taxon>
        <taxon>Pothoideae</taxon>
        <taxon>Potheae</taxon>
        <taxon>Anthurium</taxon>
    </lineage>
</organism>
<dbReference type="Pfam" id="PF00628">
    <property type="entry name" value="PHD"/>
    <property type="match status" value="1"/>
</dbReference>
<dbReference type="PANTHER" id="PTHR47177:SF3">
    <property type="entry name" value="F18C1.6 PROTEIN"/>
    <property type="match status" value="1"/>
</dbReference>
<dbReference type="InterPro" id="IPR001841">
    <property type="entry name" value="Znf_RING"/>
</dbReference>
<keyword evidence="2 4" id="KW-0863">Zinc-finger</keyword>
<feature type="compositionally biased region" description="Basic residues" evidence="5">
    <location>
        <begin position="169"/>
        <end position="179"/>
    </location>
</feature>
<feature type="compositionally biased region" description="Acidic residues" evidence="5">
    <location>
        <begin position="126"/>
        <end position="153"/>
    </location>
</feature>
<keyword evidence="3" id="KW-0862">Zinc</keyword>
<dbReference type="EMBL" id="GDJX01018971">
    <property type="protein sequence ID" value="JAT48965.1"/>
    <property type="molecule type" value="Transcribed_RNA"/>
</dbReference>
<feature type="compositionally biased region" description="Basic residues" evidence="5">
    <location>
        <begin position="111"/>
        <end position="122"/>
    </location>
</feature>
<dbReference type="AlphaFoldDB" id="A0A1D1Y2V3"/>
<name>A0A1D1Y2V3_9ARAE</name>
<dbReference type="PROSITE" id="PS50089">
    <property type="entry name" value="ZF_RING_2"/>
    <property type="match status" value="1"/>
</dbReference>
<dbReference type="InterPro" id="IPR013083">
    <property type="entry name" value="Znf_RING/FYVE/PHD"/>
</dbReference>
<evidence type="ECO:0000259" key="6">
    <source>
        <dbReference type="PROSITE" id="PS50016"/>
    </source>
</evidence>
<dbReference type="InterPro" id="IPR058746">
    <property type="entry name" value="Znf_RING-type_Topors"/>
</dbReference>
<dbReference type="InterPro" id="IPR017907">
    <property type="entry name" value="Znf_RING_CS"/>
</dbReference>
<dbReference type="SUPFAM" id="SSF57903">
    <property type="entry name" value="FYVE/PHD zinc finger"/>
    <property type="match status" value="1"/>
</dbReference>
<dbReference type="Pfam" id="PF13639">
    <property type="entry name" value="zf-RING_2"/>
    <property type="match status" value="1"/>
</dbReference>
<evidence type="ECO:0000313" key="8">
    <source>
        <dbReference type="EMBL" id="JAT48965.1"/>
    </source>
</evidence>
<evidence type="ECO:0000256" key="3">
    <source>
        <dbReference type="ARBA" id="ARBA00022833"/>
    </source>
</evidence>
<dbReference type="PROSITE" id="PS00518">
    <property type="entry name" value="ZF_RING_1"/>
    <property type="match status" value="1"/>
</dbReference>
<dbReference type="CDD" id="cd16574">
    <property type="entry name" value="RING-HC_Topors"/>
    <property type="match status" value="1"/>
</dbReference>
<proteinExistence type="predicted"/>
<feature type="region of interest" description="Disordered" evidence="5">
    <location>
        <begin position="1"/>
        <end position="261"/>
    </location>
</feature>
<feature type="domain" description="RING-type" evidence="7">
    <location>
        <begin position="309"/>
        <end position="351"/>
    </location>
</feature>
<dbReference type="InterPro" id="IPR001965">
    <property type="entry name" value="Znf_PHD"/>
</dbReference>
<dbReference type="PROSITE" id="PS50016">
    <property type="entry name" value="ZF_PHD_2"/>
    <property type="match status" value="1"/>
</dbReference>
<feature type="compositionally biased region" description="Basic residues" evidence="5">
    <location>
        <begin position="187"/>
        <end position="201"/>
    </location>
</feature>
<evidence type="ECO:0000256" key="4">
    <source>
        <dbReference type="PROSITE-ProRule" id="PRU00175"/>
    </source>
</evidence>
<accession>A0A1D1Y2V3</accession>